<dbReference type="EMBL" id="MDGM01000012">
    <property type="protein sequence ID" value="PIB24049.1"/>
    <property type="molecule type" value="Genomic_DNA"/>
</dbReference>
<name>A0A2G5K4L7_9RHOB</name>
<dbReference type="AlphaFoldDB" id="A0A2G5K4L7"/>
<dbReference type="InterPro" id="IPR005097">
    <property type="entry name" value="Sacchrp_dh_NADP-bd"/>
</dbReference>
<gene>
    <name evidence="3" type="ORF">BFP76_02030</name>
</gene>
<dbReference type="SUPFAM" id="SSF51735">
    <property type="entry name" value="NAD(P)-binding Rossmann-fold domains"/>
    <property type="match status" value="1"/>
</dbReference>
<dbReference type="PANTHER" id="PTHR43796:SF2">
    <property type="entry name" value="CARBOXYNORSPERMIDINE SYNTHASE"/>
    <property type="match status" value="1"/>
</dbReference>
<comment type="caution">
    <text evidence="3">The sequence shown here is derived from an EMBL/GenBank/DDBJ whole genome shotgun (WGS) entry which is preliminary data.</text>
</comment>
<dbReference type="InterPro" id="IPR036291">
    <property type="entry name" value="NAD(P)-bd_dom_sf"/>
</dbReference>
<feature type="domain" description="DUF4166" evidence="2">
    <location>
        <begin position="393"/>
        <end position="552"/>
    </location>
</feature>
<dbReference type="Pfam" id="PF03435">
    <property type="entry name" value="Sacchrp_dh_NADP"/>
    <property type="match status" value="1"/>
</dbReference>
<dbReference type="InterPro" id="IPR025311">
    <property type="entry name" value="DUF4166"/>
</dbReference>
<dbReference type="Gene3D" id="3.40.50.720">
    <property type="entry name" value="NAD(P)-binding Rossmann-like Domain"/>
    <property type="match status" value="1"/>
</dbReference>
<organism evidence="3 4">
    <name type="scientific">Paramylibacter kogurei</name>
    <dbReference type="NCBI Taxonomy" id="1889778"/>
    <lineage>
        <taxon>Bacteria</taxon>
        <taxon>Pseudomonadati</taxon>
        <taxon>Pseudomonadota</taxon>
        <taxon>Alphaproteobacteria</taxon>
        <taxon>Rhodobacterales</taxon>
        <taxon>Paracoccaceae</taxon>
        <taxon>Paramylibacter</taxon>
    </lineage>
</organism>
<dbReference type="Pfam" id="PF13761">
    <property type="entry name" value="DUF4166"/>
    <property type="match status" value="1"/>
</dbReference>
<feature type="domain" description="Saccharopine dehydrogenase NADP binding" evidence="1">
    <location>
        <begin position="7"/>
        <end position="108"/>
    </location>
</feature>
<evidence type="ECO:0000313" key="3">
    <source>
        <dbReference type="EMBL" id="PIB24049.1"/>
    </source>
</evidence>
<reference evidence="3 4" key="1">
    <citation type="submission" date="2016-08" db="EMBL/GenBank/DDBJ databases">
        <title>Draft genome of Amylibacter sp. strain 4G11.</title>
        <authorList>
            <person name="Wong S.-K."/>
            <person name="Hamasaki K."/>
            <person name="Yoshizawa S."/>
        </authorList>
    </citation>
    <scope>NUCLEOTIDE SEQUENCE [LARGE SCALE GENOMIC DNA]</scope>
    <source>
        <strain evidence="3 4">4G11</strain>
    </source>
</reference>
<accession>A0A2G5K4L7</accession>
<protein>
    <submittedName>
        <fullName evidence="3">Saccharopine dehydrogenase</fullName>
    </submittedName>
</protein>
<evidence type="ECO:0000259" key="2">
    <source>
        <dbReference type="Pfam" id="PF13761"/>
    </source>
</evidence>
<evidence type="ECO:0000313" key="4">
    <source>
        <dbReference type="Proteomes" id="UP000231516"/>
    </source>
</evidence>
<dbReference type="PANTHER" id="PTHR43796">
    <property type="entry name" value="CARBOXYNORSPERMIDINE SYNTHASE"/>
    <property type="match status" value="1"/>
</dbReference>
<sequence length="556" mass="60617">MTQKLTIMILGGYGVFGGRLAQLLADTSIHIYIAGRNLSKAQAFCAAQTGSATYSPIGVDRNEIAATLNDLHPDILIDATGPFQDYGNDPYRVLSACIAAGVNYLDFADGSDFVFGTSQFDAAAKDAGIFMLSGVSSFPVLTAAVIREMENTMVVQQVTGGIAPSPYAGIGLNVMRAVVGYAGGDVKLTRGGVETSAIGLGESKYFTVAPPGELPLRNLRFSLVDVPDLQVIPRAHPDITDIWMGAGPVPEILHRILNLLAKARAKFKLPAFTRFSPLFYWVLNRMKFGEHRGGMFVRGVGTRNGQPHEMSWHLLAEGDDGPFIPSMAIEVILRKVLRGERPENGARPATNALSLADYDMAFNNRTIITGWRESITSDAPIYRQILGAAFDTLPKPVQDLHNDTRPRRWSGNATGEHGKSRLARAIARLIGFATTDGEIPVNVTFTPSKNSELWERDFDGQKFRSTQSIGTGRDAHLLTERFGAVRVSLALVIRDDRLYLQPRRWTVLGIPMPKFLLPSGDSFESTLDGKFHFNVRIAAPLVGLIAAYRGTLTPDK</sequence>
<evidence type="ECO:0000259" key="1">
    <source>
        <dbReference type="Pfam" id="PF03435"/>
    </source>
</evidence>
<proteinExistence type="predicted"/>
<dbReference type="Proteomes" id="UP000231516">
    <property type="component" value="Unassembled WGS sequence"/>
</dbReference>
<keyword evidence="4" id="KW-1185">Reference proteome</keyword>
<dbReference type="RefSeq" id="WP_205661382.1">
    <property type="nucleotide sequence ID" value="NZ_MDGM01000012.1"/>
</dbReference>